<organism evidence="1 2">
    <name type="scientific">Caldisalinibacter kiritimatiensis</name>
    <dbReference type="NCBI Taxonomy" id="1304284"/>
    <lineage>
        <taxon>Bacteria</taxon>
        <taxon>Bacillati</taxon>
        <taxon>Bacillota</taxon>
        <taxon>Tissierellia</taxon>
        <taxon>Tissierellales</taxon>
        <taxon>Thermohalobacteraceae</taxon>
        <taxon>Caldisalinibacter</taxon>
    </lineage>
</organism>
<sequence>MVMFEDSGYGSIGTTGKFEPHLHLQIQVKYKINGQEENIWIDPYSILRIFRIGKQ</sequence>
<comment type="caution">
    <text evidence="1">The sequence shown here is derived from an EMBL/GenBank/DDBJ whole genome shotgun (WGS) entry which is preliminary data.</text>
</comment>
<gene>
    <name evidence="1" type="ORF">L21TH_0472</name>
</gene>
<dbReference type="EMBL" id="ARZA01000058">
    <property type="protein sequence ID" value="EOD01425.1"/>
    <property type="molecule type" value="Genomic_DNA"/>
</dbReference>
<dbReference type="RefSeq" id="WP_006308177.1">
    <property type="nucleotide sequence ID" value="NZ_ARZA01000058.1"/>
</dbReference>
<proteinExistence type="predicted"/>
<dbReference type="STRING" id="1304284.L21TH_0472"/>
<evidence type="ECO:0008006" key="3">
    <source>
        <dbReference type="Google" id="ProtNLM"/>
    </source>
</evidence>
<name>R1CGK1_9FIRM</name>
<dbReference type="AlphaFoldDB" id="R1CGK1"/>
<dbReference type="OrthoDB" id="9810477at2"/>
<accession>R1CGK1</accession>
<evidence type="ECO:0000313" key="1">
    <source>
        <dbReference type="EMBL" id="EOD01425.1"/>
    </source>
</evidence>
<keyword evidence="2" id="KW-1185">Reference proteome</keyword>
<protein>
    <recommendedName>
        <fullName evidence="3">Peptidase M23 domain-containing protein</fullName>
    </recommendedName>
</protein>
<reference evidence="1 2" key="1">
    <citation type="journal article" date="2015" name="Geomicrobiol. J.">
        <title>Caldisalinibacter kiritimatiensis gen. nov., sp. nov., a moderately thermohalophilic thiosulfate-reducing bacterium from a hypersaline microbial mat.</title>
        <authorList>
            <person name="Ben Hania W."/>
            <person name="Joseph M."/>
            <person name="Fiebig A."/>
            <person name="Bunk B."/>
            <person name="Klenk H.-P."/>
            <person name="Fardeau M.-L."/>
            <person name="Spring S."/>
        </authorList>
    </citation>
    <scope>NUCLEOTIDE SEQUENCE [LARGE SCALE GENOMIC DNA]</scope>
    <source>
        <strain evidence="1 2">L21-TH-D2</strain>
    </source>
</reference>
<dbReference type="Proteomes" id="UP000013378">
    <property type="component" value="Unassembled WGS sequence"/>
</dbReference>
<evidence type="ECO:0000313" key="2">
    <source>
        <dbReference type="Proteomes" id="UP000013378"/>
    </source>
</evidence>